<evidence type="ECO:0000313" key="7">
    <source>
        <dbReference type="EMBL" id="WAR01709.1"/>
    </source>
</evidence>
<feature type="coiled-coil region" evidence="4">
    <location>
        <begin position="50"/>
        <end position="108"/>
    </location>
</feature>
<keyword evidence="8" id="KW-1185">Reference proteome</keyword>
<dbReference type="EMBL" id="CP111015">
    <property type="protein sequence ID" value="WAR01709.1"/>
    <property type="molecule type" value="Genomic_DNA"/>
</dbReference>
<dbReference type="CDD" id="cd14445">
    <property type="entry name" value="RILP-like"/>
    <property type="match status" value="1"/>
</dbReference>
<protein>
    <submittedName>
        <fullName evidence="7">RIPL1-like protein</fullName>
    </submittedName>
</protein>
<reference evidence="7" key="1">
    <citation type="submission" date="2022-11" db="EMBL/GenBank/DDBJ databases">
        <title>Centuries of genome instability and evolution in soft-shell clam transmissible cancer (bioRxiv).</title>
        <authorList>
            <person name="Hart S.F.M."/>
            <person name="Yonemitsu M.A."/>
            <person name="Giersch R.M."/>
            <person name="Beal B.F."/>
            <person name="Arriagada G."/>
            <person name="Davis B.W."/>
            <person name="Ostrander E.A."/>
            <person name="Goff S.P."/>
            <person name="Metzger M.J."/>
        </authorList>
    </citation>
    <scope>NUCLEOTIDE SEQUENCE</scope>
    <source>
        <strain evidence="7">MELC-2E11</strain>
        <tissue evidence="7">Siphon/mantle</tissue>
    </source>
</reference>
<evidence type="ECO:0000259" key="5">
    <source>
        <dbReference type="PROSITE" id="PS51776"/>
    </source>
</evidence>
<dbReference type="InterPro" id="IPR034744">
    <property type="entry name" value="RH2"/>
</dbReference>
<dbReference type="InterPro" id="IPR051241">
    <property type="entry name" value="DZIP_RILPL"/>
</dbReference>
<proteinExistence type="predicted"/>
<keyword evidence="2" id="KW-0653">Protein transport</keyword>
<feature type="coiled-coil region" evidence="4">
    <location>
        <begin position="160"/>
        <end position="243"/>
    </location>
</feature>
<dbReference type="Pfam" id="PF11461">
    <property type="entry name" value="RILP"/>
    <property type="match status" value="1"/>
</dbReference>
<evidence type="ECO:0000256" key="4">
    <source>
        <dbReference type="SAM" id="Coils"/>
    </source>
</evidence>
<evidence type="ECO:0000259" key="6">
    <source>
        <dbReference type="PROSITE" id="PS51777"/>
    </source>
</evidence>
<dbReference type="SUPFAM" id="SSF161256">
    <property type="entry name" value="RILP dimerisation region"/>
    <property type="match status" value="1"/>
</dbReference>
<accession>A0ABY7DXU5</accession>
<name>A0ABY7DXU5_MYAAR</name>
<dbReference type="PROSITE" id="PS51776">
    <property type="entry name" value="RH1"/>
    <property type="match status" value="1"/>
</dbReference>
<dbReference type="PROSITE" id="PS51777">
    <property type="entry name" value="RH2"/>
    <property type="match status" value="1"/>
</dbReference>
<sequence>MDPFPIHRRMEEELISDVSVTDVYDQAAGIGKEFEKLIESYGVESVTDLMPKVIRALEQLEALAAKYEKESTEISDLKHALDKLESEKADKNLERLRFEEELIQIEEQWQKESKDQVATIGRLQEDNRRLKSSLSEQKLAVVEEVAAVAKQTEEKEIEVLTKLKDTVDRQREEIRKYSREIKQKNVDVEALQAQSERLVKINIELRRKNQSQKKHARSLINEKSDLETQLAEKEQQVSKMTSMNGEVCEDAEHRMIADGGIQTDEENSDQLTDKLSLIGKIVIDKQDPNRPRFTLNELRTVLMERNELKAKLMEVEDELGLFKPK</sequence>
<gene>
    <name evidence="7" type="ORF">MAR_008267</name>
</gene>
<evidence type="ECO:0000313" key="8">
    <source>
        <dbReference type="Proteomes" id="UP001164746"/>
    </source>
</evidence>
<keyword evidence="3 4" id="KW-0175">Coiled coil</keyword>
<dbReference type="Pfam" id="PF09744">
    <property type="entry name" value="RH1"/>
    <property type="match status" value="1"/>
</dbReference>
<dbReference type="Proteomes" id="UP001164746">
    <property type="component" value="Chromosome 4"/>
</dbReference>
<dbReference type="PANTHER" id="PTHR21502:SF4">
    <property type="entry name" value="RILP-LIKE PROTEIN HOMOLOG"/>
    <property type="match status" value="1"/>
</dbReference>
<feature type="domain" description="RH2" evidence="6">
    <location>
        <begin position="290"/>
        <end position="325"/>
    </location>
</feature>
<evidence type="ECO:0000256" key="3">
    <source>
        <dbReference type="ARBA" id="ARBA00023054"/>
    </source>
</evidence>
<dbReference type="InterPro" id="IPR021563">
    <property type="entry name" value="RILP_dimer"/>
</dbReference>
<dbReference type="PANTHER" id="PTHR21502">
    <property type="entry name" value="ZINC FINGER PROTEIN DZIP1"/>
    <property type="match status" value="1"/>
</dbReference>
<evidence type="ECO:0000256" key="2">
    <source>
        <dbReference type="ARBA" id="ARBA00022927"/>
    </source>
</evidence>
<dbReference type="Gene3D" id="1.20.58.1770">
    <property type="match status" value="1"/>
</dbReference>
<dbReference type="InterPro" id="IPR034743">
    <property type="entry name" value="RH1"/>
</dbReference>
<keyword evidence="1" id="KW-0813">Transport</keyword>
<organism evidence="7 8">
    <name type="scientific">Mya arenaria</name>
    <name type="common">Soft-shell clam</name>
    <dbReference type="NCBI Taxonomy" id="6604"/>
    <lineage>
        <taxon>Eukaryota</taxon>
        <taxon>Metazoa</taxon>
        <taxon>Spiralia</taxon>
        <taxon>Lophotrochozoa</taxon>
        <taxon>Mollusca</taxon>
        <taxon>Bivalvia</taxon>
        <taxon>Autobranchia</taxon>
        <taxon>Heteroconchia</taxon>
        <taxon>Euheterodonta</taxon>
        <taxon>Imparidentia</taxon>
        <taxon>Neoheterodontei</taxon>
        <taxon>Myida</taxon>
        <taxon>Myoidea</taxon>
        <taxon>Myidae</taxon>
        <taxon>Mya</taxon>
    </lineage>
</organism>
<dbReference type="Gene3D" id="6.10.230.10">
    <property type="match status" value="1"/>
</dbReference>
<feature type="domain" description="RH1" evidence="5">
    <location>
        <begin position="6"/>
        <end position="94"/>
    </location>
</feature>
<evidence type="ECO:0000256" key="1">
    <source>
        <dbReference type="ARBA" id="ARBA00022448"/>
    </source>
</evidence>